<feature type="transmembrane region" description="Helical" evidence="6">
    <location>
        <begin position="148"/>
        <end position="172"/>
    </location>
</feature>
<dbReference type="EMBL" id="JAOYOD010000001">
    <property type="protein sequence ID" value="MCV9388433.1"/>
    <property type="molecule type" value="Genomic_DNA"/>
</dbReference>
<evidence type="ECO:0000256" key="1">
    <source>
        <dbReference type="ARBA" id="ARBA00004651"/>
    </source>
</evidence>
<accession>A0ABT3CY09</accession>
<dbReference type="PANTHER" id="PTHR42770">
    <property type="entry name" value="AMINO ACID TRANSPORTER-RELATED"/>
    <property type="match status" value="1"/>
</dbReference>
<organism evidence="7 8">
    <name type="scientific">Reichenbachiella ulvae</name>
    <dbReference type="NCBI Taxonomy" id="2980104"/>
    <lineage>
        <taxon>Bacteria</taxon>
        <taxon>Pseudomonadati</taxon>
        <taxon>Bacteroidota</taxon>
        <taxon>Cytophagia</taxon>
        <taxon>Cytophagales</taxon>
        <taxon>Reichenbachiellaceae</taxon>
        <taxon>Reichenbachiella</taxon>
    </lineage>
</organism>
<feature type="transmembrane region" description="Helical" evidence="6">
    <location>
        <begin position="417"/>
        <end position="433"/>
    </location>
</feature>
<keyword evidence="4 6" id="KW-1133">Transmembrane helix</keyword>
<evidence type="ECO:0000313" key="7">
    <source>
        <dbReference type="EMBL" id="MCV9388433.1"/>
    </source>
</evidence>
<proteinExistence type="predicted"/>
<feature type="transmembrane region" description="Helical" evidence="6">
    <location>
        <begin position="43"/>
        <end position="63"/>
    </location>
</feature>
<dbReference type="RefSeq" id="WP_264139299.1">
    <property type="nucleotide sequence ID" value="NZ_JAOYOD010000001.1"/>
</dbReference>
<comment type="caution">
    <text evidence="7">The sequence shown here is derived from an EMBL/GenBank/DDBJ whole genome shotgun (WGS) entry which is preliminary data.</text>
</comment>
<dbReference type="NCBIfam" id="TIGR00908">
    <property type="entry name" value="2A0305"/>
    <property type="match status" value="1"/>
</dbReference>
<keyword evidence="3 6" id="KW-0812">Transmembrane</keyword>
<protein>
    <submittedName>
        <fullName evidence="7">Ethanolamine permease</fullName>
    </submittedName>
</protein>
<feature type="transmembrane region" description="Helical" evidence="6">
    <location>
        <begin position="184"/>
        <end position="203"/>
    </location>
</feature>
<keyword evidence="5 6" id="KW-0472">Membrane</keyword>
<evidence type="ECO:0000256" key="4">
    <source>
        <dbReference type="ARBA" id="ARBA00022989"/>
    </source>
</evidence>
<sequence>MSENKNELKKTLGPLMLWGLGVGYVISGMYFGWNLGLAEGGTLGLAVATFFIIVMYVTFTFSYTEMACAIPKAGGAFDYARMGLGKHWGYLAGMAQSIEFIFAPPAIAAAIGAYLNMFLPEVDVMTIAIVSYLVFTGLNIWGVKSAAYFELFVTVLAVVELLIFSGVSFTAFEVENLTRNALPNGWGGAFAAIPFAIWFFLAIEGVANVAEEAKNPQKDILKGFGSAIFTLVVLCILTFTAAVGVAGWEAVVYPEPGAEASDSPLPLALAQIVGENNILYHLLITIGLFGLIASFHGIILAAGRSTLELGRERYISPWVGKVHPKTQTPVNALIANMLIGIIALLTGKTGEIITIACFGALTLYIVSMVAFFALRKKRADLERPFRVPMFPYFPAIALVIAVVAMIAMSIYNVQLMFIYWGIVAVGYVSFRWYHRNAAD</sequence>
<comment type="subcellular location">
    <subcellularLocation>
        <location evidence="1">Cell membrane</location>
        <topology evidence="1">Multi-pass membrane protein</topology>
    </subcellularLocation>
</comment>
<feature type="transmembrane region" description="Helical" evidence="6">
    <location>
        <begin position="224"/>
        <end position="248"/>
    </location>
</feature>
<feature type="transmembrane region" description="Helical" evidence="6">
    <location>
        <begin position="124"/>
        <end position="141"/>
    </location>
</feature>
<reference evidence="7 8" key="1">
    <citation type="submission" date="2022-10" db="EMBL/GenBank/DDBJ databases">
        <title>Comparative genomics and taxonomic characterization of three novel marine species of genus Reichenbachiella exhibiting antioxidant and polysaccharide degradation activities.</title>
        <authorList>
            <person name="Muhammad N."/>
            <person name="Lee Y.-J."/>
            <person name="Ko J."/>
            <person name="Kim S.-G."/>
        </authorList>
    </citation>
    <scope>NUCLEOTIDE SEQUENCE [LARGE SCALE GENOMIC DNA]</scope>
    <source>
        <strain evidence="7 8">ABR2-5</strain>
    </source>
</reference>
<keyword evidence="8" id="KW-1185">Reference proteome</keyword>
<evidence type="ECO:0000256" key="6">
    <source>
        <dbReference type="SAM" id="Phobius"/>
    </source>
</evidence>
<evidence type="ECO:0000256" key="3">
    <source>
        <dbReference type="ARBA" id="ARBA00022692"/>
    </source>
</evidence>
<dbReference type="PANTHER" id="PTHR42770:SF11">
    <property type="entry name" value="INNER MEMBRANE TRANSPORT PROTEIN YBAT"/>
    <property type="match status" value="1"/>
</dbReference>
<dbReference type="Proteomes" id="UP001300692">
    <property type="component" value="Unassembled WGS sequence"/>
</dbReference>
<gene>
    <name evidence="7" type="primary">eat</name>
    <name evidence="7" type="ORF">N7U62_17245</name>
</gene>
<evidence type="ECO:0000313" key="8">
    <source>
        <dbReference type="Proteomes" id="UP001300692"/>
    </source>
</evidence>
<name>A0ABT3CY09_9BACT</name>
<dbReference type="Pfam" id="PF13520">
    <property type="entry name" value="AA_permease_2"/>
    <property type="match status" value="1"/>
</dbReference>
<feature type="transmembrane region" description="Helical" evidence="6">
    <location>
        <begin position="330"/>
        <end position="346"/>
    </location>
</feature>
<evidence type="ECO:0000256" key="5">
    <source>
        <dbReference type="ARBA" id="ARBA00023136"/>
    </source>
</evidence>
<dbReference type="Gene3D" id="1.20.1740.10">
    <property type="entry name" value="Amino acid/polyamine transporter I"/>
    <property type="match status" value="1"/>
</dbReference>
<dbReference type="PIRSF" id="PIRSF006060">
    <property type="entry name" value="AA_transporter"/>
    <property type="match status" value="1"/>
</dbReference>
<keyword evidence="2" id="KW-1003">Cell membrane</keyword>
<evidence type="ECO:0000256" key="2">
    <source>
        <dbReference type="ARBA" id="ARBA00022475"/>
    </source>
</evidence>
<feature type="transmembrane region" description="Helical" evidence="6">
    <location>
        <begin position="392"/>
        <end position="411"/>
    </location>
</feature>
<feature type="transmembrane region" description="Helical" evidence="6">
    <location>
        <begin position="278"/>
        <end position="303"/>
    </location>
</feature>
<dbReference type="InterPro" id="IPR004757">
    <property type="entry name" value="EtNH_permease"/>
</dbReference>
<feature type="transmembrane region" description="Helical" evidence="6">
    <location>
        <begin position="12"/>
        <end position="31"/>
    </location>
</feature>
<dbReference type="InterPro" id="IPR050367">
    <property type="entry name" value="APC_superfamily"/>
</dbReference>
<feature type="transmembrane region" description="Helical" evidence="6">
    <location>
        <begin position="352"/>
        <end position="372"/>
    </location>
</feature>
<dbReference type="InterPro" id="IPR002293">
    <property type="entry name" value="AA/rel_permease1"/>
</dbReference>